<dbReference type="CDD" id="cd07560">
    <property type="entry name" value="Peptidase_S41_CPP"/>
    <property type="match status" value="1"/>
</dbReference>
<feature type="transmembrane region" description="Helical" evidence="6">
    <location>
        <begin position="6"/>
        <end position="25"/>
    </location>
</feature>
<gene>
    <name evidence="9" type="ORF">COW83_05240</name>
</gene>
<dbReference type="Pfam" id="PF03572">
    <property type="entry name" value="Peptidase_S41"/>
    <property type="match status" value="1"/>
</dbReference>
<evidence type="ECO:0000259" key="8">
    <source>
        <dbReference type="SMART" id="SM00245"/>
    </source>
</evidence>
<dbReference type="InterPro" id="IPR001478">
    <property type="entry name" value="PDZ"/>
</dbReference>
<dbReference type="AlphaFoldDB" id="A0A2H0DSW6"/>
<dbReference type="CDD" id="cd06782">
    <property type="entry name" value="cpPDZ_CPP-like"/>
    <property type="match status" value="1"/>
</dbReference>
<dbReference type="GO" id="GO:0030288">
    <property type="term" value="C:outer membrane-bounded periplasmic space"/>
    <property type="evidence" value="ECO:0007669"/>
    <property type="project" value="TreeGrafter"/>
</dbReference>
<evidence type="ECO:0000256" key="4">
    <source>
        <dbReference type="ARBA" id="ARBA00022825"/>
    </source>
</evidence>
<accession>A0A2H0DSW6</accession>
<evidence type="ECO:0000256" key="5">
    <source>
        <dbReference type="RuleBase" id="RU004404"/>
    </source>
</evidence>
<keyword evidence="6" id="KW-0812">Transmembrane</keyword>
<keyword evidence="3 5" id="KW-0378">Hydrolase</keyword>
<dbReference type="InterPro" id="IPR004447">
    <property type="entry name" value="Peptidase_S41A"/>
</dbReference>
<evidence type="ECO:0000313" key="10">
    <source>
        <dbReference type="Proteomes" id="UP000231136"/>
    </source>
</evidence>
<name>A0A2H0DSW6_9BACT</name>
<sequence>MIKINVVRQYLFGIILLVVIGFAGYRMGVYETSRQYQGGEMVDTRVMNEVLVQLKKNYLKPEDIDSNKLMYGAAEGMTASLGDPYTSFFPPEENARSKEDLQGEFGGVGIQLGFIDNTLAVMTPLKDTPAFKAGIKAGDFILKIVDEKKKISKDTSGMKVEDAVDLIRGEKGTPVILTIFRESEKKSREVTLMRDVINVPSTELEWLDSGKVALIRVNKFGEKTLPEWEKMVSEVKNKNIKGIILDLRNNPGGYLQRAIDLGSEFIADGVIVKQKDRNRTEVSNVDREGKLIGMPLVVLVNGGSASAAEILAGALRERLGTKLVGEKSFGKGTVQEPEDFNDGSSLHVTIAEWLLPSGKNIHKIGLEPDVKIEYIRDEKNPTADNQVDKALEVLKGEMSGKTVIGAR</sequence>
<dbReference type="SUPFAM" id="SSF52096">
    <property type="entry name" value="ClpP/crotonase"/>
    <property type="match status" value="1"/>
</dbReference>
<dbReference type="SMART" id="SM00228">
    <property type="entry name" value="PDZ"/>
    <property type="match status" value="1"/>
</dbReference>
<proteinExistence type="inferred from homology"/>
<evidence type="ECO:0000256" key="6">
    <source>
        <dbReference type="SAM" id="Phobius"/>
    </source>
</evidence>
<feature type="domain" description="Tail specific protease" evidence="8">
    <location>
        <begin position="185"/>
        <end position="373"/>
    </location>
</feature>
<keyword evidence="4 5" id="KW-0720">Serine protease</keyword>
<keyword evidence="2 5" id="KW-0645">Protease</keyword>
<comment type="similarity">
    <text evidence="1 5">Belongs to the peptidase S41A family.</text>
</comment>
<dbReference type="Gene3D" id="2.30.42.10">
    <property type="match status" value="1"/>
</dbReference>
<keyword evidence="6" id="KW-1133">Transmembrane helix</keyword>
<dbReference type="PANTHER" id="PTHR32060:SF30">
    <property type="entry name" value="CARBOXY-TERMINAL PROCESSING PROTEASE CTPA"/>
    <property type="match status" value="1"/>
</dbReference>
<feature type="domain" description="PDZ" evidence="7">
    <location>
        <begin position="106"/>
        <end position="183"/>
    </location>
</feature>
<comment type="caution">
    <text evidence="9">The sequence shown here is derived from an EMBL/GenBank/DDBJ whole genome shotgun (WGS) entry which is preliminary data.</text>
</comment>
<evidence type="ECO:0000256" key="2">
    <source>
        <dbReference type="ARBA" id="ARBA00022670"/>
    </source>
</evidence>
<dbReference type="Gene3D" id="3.30.750.44">
    <property type="match status" value="1"/>
</dbReference>
<dbReference type="FunFam" id="2.30.42.10:FF:000063">
    <property type="entry name" value="Peptidase, S41 family"/>
    <property type="match status" value="1"/>
</dbReference>
<dbReference type="EMBL" id="PCTR01000144">
    <property type="protein sequence ID" value="PIP85252.1"/>
    <property type="molecule type" value="Genomic_DNA"/>
</dbReference>
<dbReference type="InterPro" id="IPR036034">
    <property type="entry name" value="PDZ_sf"/>
</dbReference>
<dbReference type="GO" id="GO:0007165">
    <property type="term" value="P:signal transduction"/>
    <property type="evidence" value="ECO:0007669"/>
    <property type="project" value="TreeGrafter"/>
</dbReference>
<evidence type="ECO:0000256" key="1">
    <source>
        <dbReference type="ARBA" id="ARBA00009179"/>
    </source>
</evidence>
<evidence type="ECO:0000256" key="3">
    <source>
        <dbReference type="ARBA" id="ARBA00022801"/>
    </source>
</evidence>
<evidence type="ECO:0000259" key="7">
    <source>
        <dbReference type="SMART" id="SM00228"/>
    </source>
</evidence>
<dbReference type="Gene3D" id="3.90.226.10">
    <property type="entry name" value="2-enoyl-CoA Hydratase, Chain A, domain 1"/>
    <property type="match status" value="1"/>
</dbReference>
<dbReference type="GO" id="GO:0004175">
    <property type="term" value="F:endopeptidase activity"/>
    <property type="evidence" value="ECO:0007669"/>
    <property type="project" value="TreeGrafter"/>
</dbReference>
<dbReference type="PANTHER" id="PTHR32060">
    <property type="entry name" value="TAIL-SPECIFIC PROTEASE"/>
    <property type="match status" value="1"/>
</dbReference>
<protein>
    <submittedName>
        <fullName evidence="9">Peptidase S41</fullName>
    </submittedName>
</protein>
<dbReference type="SMART" id="SM00245">
    <property type="entry name" value="TSPc"/>
    <property type="match status" value="1"/>
</dbReference>
<dbReference type="NCBIfam" id="TIGR00225">
    <property type="entry name" value="prc"/>
    <property type="match status" value="1"/>
</dbReference>
<reference evidence="9 10" key="1">
    <citation type="submission" date="2017-09" db="EMBL/GenBank/DDBJ databases">
        <title>Depth-based differentiation of microbial function through sediment-hosted aquifers and enrichment of novel symbionts in the deep terrestrial subsurface.</title>
        <authorList>
            <person name="Probst A.J."/>
            <person name="Ladd B."/>
            <person name="Jarett J.K."/>
            <person name="Geller-Mcgrath D.E."/>
            <person name="Sieber C.M."/>
            <person name="Emerson J.B."/>
            <person name="Anantharaman K."/>
            <person name="Thomas B.C."/>
            <person name="Malmstrom R."/>
            <person name="Stieglmeier M."/>
            <person name="Klingl A."/>
            <person name="Woyke T."/>
            <person name="Ryan C.M."/>
            <person name="Banfield J.F."/>
        </authorList>
    </citation>
    <scope>NUCLEOTIDE SEQUENCE [LARGE SCALE GENOMIC DNA]</scope>
    <source>
        <strain evidence="9">CG22_combo_CG10-13_8_21_14_all_43_12</strain>
    </source>
</reference>
<organism evidence="9 10">
    <name type="scientific">Candidatus Collierbacteria bacterium CG22_combo_CG10-13_8_21_14_all_43_12</name>
    <dbReference type="NCBI Taxonomy" id="1974537"/>
    <lineage>
        <taxon>Bacteria</taxon>
        <taxon>Candidatus Collieribacteriota</taxon>
    </lineage>
</organism>
<keyword evidence="6" id="KW-0472">Membrane</keyword>
<dbReference type="GO" id="GO:0006508">
    <property type="term" value="P:proteolysis"/>
    <property type="evidence" value="ECO:0007669"/>
    <property type="project" value="UniProtKB-KW"/>
</dbReference>
<dbReference type="Proteomes" id="UP000231136">
    <property type="component" value="Unassembled WGS sequence"/>
</dbReference>
<dbReference type="InterPro" id="IPR029045">
    <property type="entry name" value="ClpP/crotonase-like_dom_sf"/>
</dbReference>
<dbReference type="SUPFAM" id="SSF50156">
    <property type="entry name" value="PDZ domain-like"/>
    <property type="match status" value="1"/>
</dbReference>
<dbReference type="GO" id="GO:0008236">
    <property type="term" value="F:serine-type peptidase activity"/>
    <property type="evidence" value="ECO:0007669"/>
    <property type="project" value="UniProtKB-KW"/>
</dbReference>
<dbReference type="InterPro" id="IPR005151">
    <property type="entry name" value="Tail-specific_protease"/>
</dbReference>
<evidence type="ECO:0000313" key="9">
    <source>
        <dbReference type="EMBL" id="PIP85252.1"/>
    </source>
</evidence>